<organism evidence="3">
    <name type="scientific">uncultured Caudovirales phage</name>
    <dbReference type="NCBI Taxonomy" id="2100421"/>
    <lineage>
        <taxon>Viruses</taxon>
        <taxon>Duplodnaviria</taxon>
        <taxon>Heunggongvirae</taxon>
        <taxon>Uroviricota</taxon>
        <taxon>Caudoviricetes</taxon>
        <taxon>Peduoviridae</taxon>
        <taxon>Maltschvirus</taxon>
        <taxon>Maltschvirus maltsch</taxon>
    </lineage>
</organism>
<reference evidence="3" key="1">
    <citation type="submission" date="2020-05" db="EMBL/GenBank/DDBJ databases">
        <authorList>
            <person name="Chiriac C."/>
            <person name="Salcher M."/>
            <person name="Ghai R."/>
            <person name="Kavagutti S V."/>
        </authorList>
    </citation>
    <scope>NUCLEOTIDE SEQUENCE</scope>
</reference>
<evidence type="ECO:0000256" key="2">
    <source>
        <dbReference type="PROSITE-ProRule" id="PRU00252"/>
    </source>
</evidence>
<dbReference type="Gene3D" id="2.40.50.140">
    <property type="entry name" value="Nucleic acid-binding proteins"/>
    <property type="match status" value="1"/>
</dbReference>
<sequence>MPTPIITIQGNIVNDPEFKQLPNGNLLKFRVLTKDAVKLADGTWEEKNLAGWNIECWGKLADAANNVVKKGTTVTVLANRRESSYEDKDGKKVWREDFRATNLSIDIYSLERIGSKSTAVNNDSWDTFIPEDMSTPF</sequence>
<dbReference type="EMBL" id="LR798257">
    <property type="protein sequence ID" value="CAB5218242.1"/>
    <property type="molecule type" value="Genomic_DNA"/>
</dbReference>
<accession>A0A6J7WNG4</accession>
<evidence type="ECO:0000256" key="1">
    <source>
        <dbReference type="ARBA" id="ARBA00023125"/>
    </source>
</evidence>
<proteinExistence type="predicted"/>
<dbReference type="PROSITE" id="PS50935">
    <property type="entry name" value="SSB"/>
    <property type="match status" value="1"/>
</dbReference>
<name>A0A6J7WNG4_9CAUD</name>
<dbReference type="InterPro" id="IPR000424">
    <property type="entry name" value="Primosome_PriB/ssb"/>
</dbReference>
<dbReference type="Pfam" id="PF00436">
    <property type="entry name" value="SSB"/>
    <property type="match status" value="1"/>
</dbReference>
<protein>
    <submittedName>
        <fullName evidence="3">Ssb, single-stranded DNA-binding protein</fullName>
    </submittedName>
</protein>
<evidence type="ECO:0000313" key="3">
    <source>
        <dbReference type="EMBL" id="CAB5218242.1"/>
    </source>
</evidence>
<gene>
    <name evidence="3" type="ORF">UFOVP204_124</name>
</gene>
<dbReference type="GO" id="GO:0003697">
    <property type="term" value="F:single-stranded DNA binding"/>
    <property type="evidence" value="ECO:0007669"/>
    <property type="project" value="InterPro"/>
</dbReference>
<dbReference type="CDD" id="cd04496">
    <property type="entry name" value="SSB_OBF"/>
    <property type="match status" value="1"/>
</dbReference>
<keyword evidence="1 2" id="KW-0238">DNA-binding</keyword>
<dbReference type="InterPro" id="IPR012340">
    <property type="entry name" value="NA-bd_OB-fold"/>
</dbReference>
<dbReference type="SUPFAM" id="SSF50249">
    <property type="entry name" value="Nucleic acid-binding proteins"/>
    <property type="match status" value="1"/>
</dbReference>